<evidence type="ECO:0000313" key="3">
    <source>
        <dbReference type="Proteomes" id="UP000703893"/>
    </source>
</evidence>
<organism evidence="2 3">
    <name type="scientific">Candidatus Tanganyikabacteria bacterium</name>
    <dbReference type="NCBI Taxonomy" id="2961651"/>
    <lineage>
        <taxon>Bacteria</taxon>
        <taxon>Bacillati</taxon>
        <taxon>Candidatus Sericytochromatia</taxon>
        <taxon>Candidatus Tanganyikabacteria</taxon>
    </lineage>
</organism>
<comment type="caution">
    <text evidence="2">The sequence shown here is derived from an EMBL/GenBank/DDBJ whole genome shotgun (WGS) entry which is preliminary data.</text>
</comment>
<sequence length="266" mass="29483">MKKMVAWSLGATILAGCGSHAGLATPDTAAKAVSAKHNAMLNTFTTGAPAQALVGNGSANIESAAAPEIHAPRFDMDPFKRAEGLIKKFDLLKEEDLKGYKAQLMPMDTQIRADNTARAWANDAKQVYIGWGFWKTPMLGQNQHFYYSPSKKKKLIITYKLVTWKSEQKEEDAPNFDLAYKILKGAADAYNYNGTRAHSRAKQAGYTPTGRNEVGVLIHPIVLGPQWVFLDNEEHQYPLVAVDAHSGDAYRDGLKMMAIRYMFNQK</sequence>
<gene>
    <name evidence="2" type="ORF">FJZ00_07065</name>
</gene>
<dbReference type="Proteomes" id="UP000703893">
    <property type="component" value="Unassembled WGS sequence"/>
</dbReference>
<evidence type="ECO:0008006" key="4">
    <source>
        <dbReference type="Google" id="ProtNLM"/>
    </source>
</evidence>
<proteinExistence type="predicted"/>
<evidence type="ECO:0000256" key="1">
    <source>
        <dbReference type="SAM" id="SignalP"/>
    </source>
</evidence>
<feature type="signal peptide" evidence="1">
    <location>
        <begin position="1"/>
        <end position="21"/>
    </location>
</feature>
<dbReference type="PROSITE" id="PS51257">
    <property type="entry name" value="PROKAR_LIPOPROTEIN"/>
    <property type="match status" value="1"/>
</dbReference>
<dbReference type="AlphaFoldDB" id="A0A938BNA2"/>
<accession>A0A938BNA2</accession>
<dbReference type="EMBL" id="VGJX01000367">
    <property type="protein sequence ID" value="MBM3274895.1"/>
    <property type="molecule type" value="Genomic_DNA"/>
</dbReference>
<keyword evidence="1" id="KW-0732">Signal</keyword>
<reference evidence="2 3" key="1">
    <citation type="submission" date="2019-03" db="EMBL/GenBank/DDBJ databases">
        <title>Lake Tanganyika Metagenome-Assembled Genomes (MAGs).</title>
        <authorList>
            <person name="Tran P."/>
        </authorList>
    </citation>
    <scope>NUCLEOTIDE SEQUENCE [LARGE SCALE GENOMIC DNA]</scope>
    <source>
        <strain evidence="2">K_DeepCast_65m_m2_236</strain>
    </source>
</reference>
<evidence type="ECO:0000313" key="2">
    <source>
        <dbReference type="EMBL" id="MBM3274895.1"/>
    </source>
</evidence>
<feature type="chain" id="PRO_5037942711" description="Deacetylase PdaC domain-containing protein" evidence="1">
    <location>
        <begin position="22"/>
        <end position="266"/>
    </location>
</feature>
<protein>
    <recommendedName>
        <fullName evidence="4">Deacetylase PdaC domain-containing protein</fullName>
    </recommendedName>
</protein>
<name>A0A938BNA2_9BACT</name>